<dbReference type="SUPFAM" id="SSF75005">
    <property type="entry name" value="Arabinanase/levansucrase/invertase"/>
    <property type="match status" value="1"/>
</dbReference>
<dbReference type="CDD" id="cd18610">
    <property type="entry name" value="GH130_BT3780-like"/>
    <property type="match status" value="1"/>
</dbReference>
<organism evidence="3 4">
    <name type="scientific">Scheffersomyces spartinae</name>
    <dbReference type="NCBI Taxonomy" id="45513"/>
    <lineage>
        <taxon>Eukaryota</taxon>
        <taxon>Fungi</taxon>
        <taxon>Dikarya</taxon>
        <taxon>Ascomycota</taxon>
        <taxon>Saccharomycotina</taxon>
        <taxon>Pichiomycetes</taxon>
        <taxon>Debaryomycetaceae</taxon>
        <taxon>Scheffersomyces</taxon>
    </lineage>
</organism>
<dbReference type="Pfam" id="PF04041">
    <property type="entry name" value="Glyco_hydro_130"/>
    <property type="match status" value="1"/>
</dbReference>
<dbReference type="InterPro" id="IPR007184">
    <property type="entry name" value="Mannoside_phosphorylase"/>
</dbReference>
<name>A0A9P7V6M9_9ASCO</name>
<sequence>MKFPSINRNSPAGSYVPPKAFPIGPFHKYPHNPILVPDPNIDFESGYLYNAAAIVVDKYVFLLYRAQDKVHRTSTIGLAWSDDGFNFTKLTYPIITPTEKWELGGGCEDPRIVRHPVLGQFIVTYTSYDRYVARLCVAVLDDLLHWTKYPSLVPDSWIEVSNDRNGQPKIRHLWSKLGAIFTERNPVDGKYYMIWGDASLHLAHSDDCIHWLLPGGDSNSNTFTSGILTHEDYLVESGPPPIKLDNGKNQWVFFYNASTAGKGRLPKGTYSVSQMLVDYDIIKLGPVARLEQPFLIPEASNEITGQVNKVVFCEGLVQFKDKWLLYFGQGDSHLGVAIANIK</sequence>
<keyword evidence="2" id="KW-0808">Transferase</keyword>
<dbReference type="GO" id="GO:0016757">
    <property type="term" value="F:glycosyltransferase activity"/>
    <property type="evidence" value="ECO:0007669"/>
    <property type="project" value="UniProtKB-KW"/>
</dbReference>
<reference evidence="3" key="1">
    <citation type="submission" date="2021-03" db="EMBL/GenBank/DDBJ databases">
        <authorList>
            <person name="Palmer J.M."/>
        </authorList>
    </citation>
    <scope>NUCLEOTIDE SEQUENCE</scope>
    <source>
        <strain evidence="3">ARV_011</strain>
    </source>
</reference>
<evidence type="ECO:0000256" key="2">
    <source>
        <dbReference type="ARBA" id="ARBA00022679"/>
    </source>
</evidence>
<accession>A0A9P7V6M9</accession>
<evidence type="ECO:0000256" key="1">
    <source>
        <dbReference type="ARBA" id="ARBA00022676"/>
    </source>
</evidence>
<dbReference type="RefSeq" id="XP_043047752.1">
    <property type="nucleotide sequence ID" value="XM_043192697.1"/>
</dbReference>
<dbReference type="AlphaFoldDB" id="A0A9P7V6M9"/>
<dbReference type="Proteomes" id="UP000790833">
    <property type="component" value="Unassembled WGS sequence"/>
</dbReference>
<proteinExistence type="predicted"/>
<keyword evidence="4" id="KW-1185">Reference proteome</keyword>
<gene>
    <name evidence="3" type="ORF">KQ657_001920</name>
</gene>
<comment type="caution">
    <text evidence="3">The sequence shown here is derived from an EMBL/GenBank/DDBJ whole genome shotgun (WGS) entry which is preliminary data.</text>
</comment>
<dbReference type="Gene3D" id="2.115.10.20">
    <property type="entry name" value="Glycosyl hydrolase domain, family 43"/>
    <property type="match status" value="1"/>
</dbReference>
<evidence type="ECO:0000313" key="4">
    <source>
        <dbReference type="Proteomes" id="UP000790833"/>
    </source>
</evidence>
<evidence type="ECO:0000313" key="3">
    <source>
        <dbReference type="EMBL" id="KAG7192202.1"/>
    </source>
</evidence>
<keyword evidence="1" id="KW-0328">Glycosyltransferase</keyword>
<dbReference type="PANTHER" id="PTHR34106">
    <property type="entry name" value="GLYCOSIDASE"/>
    <property type="match status" value="1"/>
</dbReference>
<dbReference type="EMBL" id="JAHMUF010000019">
    <property type="protein sequence ID" value="KAG7192202.1"/>
    <property type="molecule type" value="Genomic_DNA"/>
</dbReference>
<dbReference type="GeneID" id="66115294"/>
<dbReference type="InterPro" id="IPR023296">
    <property type="entry name" value="Glyco_hydro_beta-prop_sf"/>
</dbReference>
<dbReference type="OrthoDB" id="21615at2759"/>
<protein>
    <recommendedName>
        <fullName evidence="5">Glycosidase</fullName>
    </recommendedName>
</protein>
<dbReference type="PANTHER" id="PTHR34106:SF5">
    <property type="entry name" value="GLYCOSIDASE"/>
    <property type="match status" value="1"/>
</dbReference>
<evidence type="ECO:0008006" key="5">
    <source>
        <dbReference type="Google" id="ProtNLM"/>
    </source>
</evidence>